<comment type="caution">
    <text evidence="3">The sequence shown here is derived from an EMBL/GenBank/DDBJ whole genome shotgun (WGS) entry which is preliminary data.</text>
</comment>
<dbReference type="Proteomes" id="UP000295258">
    <property type="component" value="Unassembled WGS sequence"/>
</dbReference>
<dbReference type="InterPro" id="IPR029476">
    <property type="entry name" value="DNase_NucA_NucB"/>
</dbReference>
<organism evidence="3 4">
    <name type="scientific">Nonomuraea deserti</name>
    <dbReference type="NCBI Taxonomy" id="1848322"/>
    <lineage>
        <taxon>Bacteria</taxon>
        <taxon>Bacillati</taxon>
        <taxon>Actinomycetota</taxon>
        <taxon>Actinomycetes</taxon>
        <taxon>Streptosporangiales</taxon>
        <taxon>Streptosporangiaceae</taxon>
        <taxon>Nonomuraea</taxon>
    </lineage>
</organism>
<evidence type="ECO:0000313" key="4">
    <source>
        <dbReference type="Proteomes" id="UP000295258"/>
    </source>
</evidence>
<name>A0A4R4U9Y5_9ACTN</name>
<sequence length="276" mass="31114">MPALTQYKENKGRLPLWDQELLSEKGKRLGVVRWGQGIPANHLWSPSFRCDWRALGNFGEETANNGGCIYIRADRVFTMSKSRDEEFLDVINHIEKALNAATNAGTYPPFRPGDTTDGRVKSRPPVKGPLGNELPKVISGNYAAPPDTPAGAPLWRAAKGVYKKNRAVFSGTPFSVPEDNYDLPYGGTYCRYYSKEVYQQYGYRYVQCDEYPFASTEQGALKDKIHYSILGVRETHNQAHGDALKAFYGHYRLLDYDPVNTITKVSDSPFWVEIVN</sequence>
<dbReference type="Pfam" id="PF14040">
    <property type="entry name" value="DNase_NucA_NucB"/>
    <property type="match status" value="1"/>
</dbReference>
<reference evidence="3 4" key="1">
    <citation type="submission" date="2019-03" db="EMBL/GenBank/DDBJ databases">
        <title>Draft genome sequences of novel Actinobacteria.</title>
        <authorList>
            <person name="Sahin N."/>
            <person name="Ay H."/>
            <person name="Saygin H."/>
        </authorList>
    </citation>
    <scope>NUCLEOTIDE SEQUENCE [LARGE SCALE GENOMIC DNA]</scope>
    <source>
        <strain evidence="3 4">KC310</strain>
    </source>
</reference>
<keyword evidence="4" id="KW-1185">Reference proteome</keyword>
<evidence type="ECO:0000259" key="2">
    <source>
        <dbReference type="Pfam" id="PF14040"/>
    </source>
</evidence>
<proteinExistence type="predicted"/>
<dbReference type="AlphaFoldDB" id="A0A4R4U9Y5"/>
<feature type="region of interest" description="Disordered" evidence="1">
    <location>
        <begin position="105"/>
        <end position="130"/>
    </location>
</feature>
<dbReference type="EMBL" id="SMKO01000365">
    <property type="protein sequence ID" value="TDC83409.1"/>
    <property type="molecule type" value="Genomic_DNA"/>
</dbReference>
<accession>A0A4R4U9Y5</accession>
<evidence type="ECO:0000313" key="3">
    <source>
        <dbReference type="EMBL" id="TDC83409.1"/>
    </source>
</evidence>
<evidence type="ECO:0000256" key="1">
    <source>
        <dbReference type="SAM" id="MobiDB-lite"/>
    </source>
</evidence>
<feature type="domain" description="Deoxyribonuclease NucA/NucB" evidence="2">
    <location>
        <begin position="205"/>
        <end position="253"/>
    </location>
</feature>
<gene>
    <name evidence="3" type="ORF">E1292_49935</name>
</gene>
<protein>
    <recommendedName>
        <fullName evidence="2">Deoxyribonuclease NucA/NucB domain-containing protein</fullName>
    </recommendedName>
</protein>